<dbReference type="InterPro" id="IPR023614">
    <property type="entry name" value="Porin_dom_sf"/>
</dbReference>
<comment type="caution">
    <text evidence="2">The sequence shown here is derived from an EMBL/GenBank/DDBJ whole genome shotgun (WGS) entry which is preliminary data.</text>
</comment>
<evidence type="ECO:0000313" key="3">
    <source>
        <dbReference type="Proteomes" id="UP000807159"/>
    </source>
</evidence>
<evidence type="ECO:0000256" key="1">
    <source>
        <dbReference type="ARBA" id="ARBA00009624"/>
    </source>
</evidence>
<accession>A0A8T2Y0F8</accession>
<evidence type="ECO:0000313" key="2">
    <source>
        <dbReference type="EMBL" id="KAH8498583.1"/>
    </source>
</evidence>
<dbReference type="AlphaFoldDB" id="A0A8T2Y0F8"/>
<name>A0A8T2Y0F8_POPDE</name>
<sequence length="203" mass="22735">MKDTFSLKLPDHSSKRSLITFSSGPLQVQLLVPDKVEYFYKNAALSTRLPSTSRHIIQLSATFGAPHLAFGMETPYNLASKRFHEFNAGIRVTKPNFDGSITLTNKGIILRASYAHYFDHEKKVAEAAVVSRMLSEKENVLVVGGTWIMDDKTTVKAKFDSRGKLVTLLHHKIKPKTCIKISSEFDPKALDRIPVIRYGLSLS</sequence>
<keyword evidence="3" id="KW-1185">Reference proteome</keyword>
<dbReference type="InterPro" id="IPR001925">
    <property type="entry name" value="Porin_Euk"/>
</dbReference>
<protein>
    <submittedName>
        <fullName evidence="2">Uncharacterized protein</fullName>
    </submittedName>
</protein>
<dbReference type="PANTHER" id="PTHR11743:SF23">
    <property type="entry name" value="MITOCHONDRIAL OUTER MEMBRANE PROTEIN PORIN 5-RELATED"/>
    <property type="match status" value="1"/>
</dbReference>
<gene>
    <name evidence="2" type="ORF">H0E87_017491</name>
</gene>
<dbReference type="Gene3D" id="2.40.160.10">
    <property type="entry name" value="Porin"/>
    <property type="match status" value="1"/>
</dbReference>
<reference evidence="2" key="1">
    <citation type="journal article" date="2021" name="J. Hered.">
        <title>Genome Assembly of Salicaceae Populus deltoides (Eastern Cottonwood) I-69 Based on Nanopore Sequencing and Hi-C Technologies.</title>
        <authorList>
            <person name="Bai S."/>
            <person name="Wu H."/>
            <person name="Zhang J."/>
            <person name="Pan Z."/>
            <person name="Zhao W."/>
            <person name="Li Z."/>
            <person name="Tong C."/>
        </authorList>
    </citation>
    <scope>NUCLEOTIDE SEQUENCE</scope>
    <source>
        <tissue evidence="2">Leaf</tissue>
    </source>
</reference>
<dbReference type="EMBL" id="JACEGQ020000009">
    <property type="protein sequence ID" value="KAH8498583.1"/>
    <property type="molecule type" value="Genomic_DNA"/>
</dbReference>
<comment type="similarity">
    <text evidence="1">Belongs to the eukaryotic mitochondrial porin (TC 1.B.8.1) family.</text>
</comment>
<organism evidence="2 3">
    <name type="scientific">Populus deltoides</name>
    <name type="common">Eastern poplar</name>
    <name type="synonym">Eastern cottonwood</name>
    <dbReference type="NCBI Taxonomy" id="3696"/>
    <lineage>
        <taxon>Eukaryota</taxon>
        <taxon>Viridiplantae</taxon>
        <taxon>Streptophyta</taxon>
        <taxon>Embryophyta</taxon>
        <taxon>Tracheophyta</taxon>
        <taxon>Spermatophyta</taxon>
        <taxon>Magnoliopsida</taxon>
        <taxon>eudicotyledons</taxon>
        <taxon>Gunneridae</taxon>
        <taxon>Pentapetalae</taxon>
        <taxon>rosids</taxon>
        <taxon>fabids</taxon>
        <taxon>Malpighiales</taxon>
        <taxon>Salicaceae</taxon>
        <taxon>Saliceae</taxon>
        <taxon>Populus</taxon>
    </lineage>
</organism>
<dbReference type="Pfam" id="PF01459">
    <property type="entry name" value="Porin_3"/>
    <property type="match status" value="1"/>
</dbReference>
<dbReference type="GO" id="GO:0005741">
    <property type="term" value="C:mitochondrial outer membrane"/>
    <property type="evidence" value="ECO:0007669"/>
    <property type="project" value="InterPro"/>
</dbReference>
<dbReference type="InterPro" id="IPR027246">
    <property type="entry name" value="Porin_Euk/Tom40"/>
</dbReference>
<dbReference type="Proteomes" id="UP000807159">
    <property type="component" value="Chromosome 9"/>
</dbReference>
<proteinExistence type="inferred from homology"/>
<dbReference type="GO" id="GO:0008308">
    <property type="term" value="F:voltage-gated monoatomic anion channel activity"/>
    <property type="evidence" value="ECO:0007669"/>
    <property type="project" value="InterPro"/>
</dbReference>
<dbReference type="PANTHER" id="PTHR11743">
    <property type="entry name" value="VOLTAGE-DEPENDENT ANION-SELECTIVE CHANNEL"/>
    <property type="match status" value="1"/>
</dbReference>